<evidence type="ECO:0000256" key="4">
    <source>
        <dbReference type="SAM" id="MobiDB-lite"/>
    </source>
</evidence>
<evidence type="ECO:0000256" key="3">
    <source>
        <dbReference type="ARBA" id="ARBA00061607"/>
    </source>
</evidence>
<evidence type="ECO:0000313" key="7">
    <source>
        <dbReference type="Proteomes" id="UP000318741"/>
    </source>
</evidence>
<dbReference type="PIRSF" id="PIRSF002849">
    <property type="entry name" value="AAA_ATPase_chaperone_MoxR_prd"/>
    <property type="match status" value="1"/>
</dbReference>
<dbReference type="AlphaFoldDB" id="A0A517P912"/>
<dbReference type="InterPro" id="IPR050764">
    <property type="entry name" value="CbbQ/NirQ/NorQ/GpvN"/>
</dbReference>
<keyword evidence="1" id="KW-0547">Nucleotide-binding</keyword>
<dbReference type="SMART" id="SM00382">
    <property type="entry name" value="AAA"/>
    <property type="match status" value="1"/>
</dbReference>
<feature type="domain" description="AAA+ ATPase" evidence="5">
    <location>
        <begin position="91"/>
        <end position="232"/>
    </location>
</feature>
<proteinExistence type="inferred from homology"/>
<evidence type="ECO:0000259" key="5">
    <source>
        <dbReference type="SMART" id="SM00382"/>
    </source>
</evidence>
<reference evidence="6 7" key="1">
    <citation type="submission" date="2019-02" db="EMBL/GenBank/DDBJ databases">
        <title>Deep-cultivation of Planctomycetes and their phenomic and genomic characterization uncovers novel biology.</title>
        <authorList>
            <person name="Wiegand S."/>
            <person name="Jogler M."/>
            <person name="Boedeker C."/>
            <person name="Pinto D."/>
            <person name="Vollmers J."/>
            <person name="Rivas-Marin E."/>
            <person name="Kohn T."/>
            <person name="Peeters S.H."/>
            <person name="Heuer A."/>
            <person name="Rast P."/>
            <person name="Oberbeckmann S."/>
            <person name="Bunk B."/>
            <person name="Jeske O."/>
            <person name="Meyerdierks A."/>
            <person name="Storesund J.E."/>
            <person name="Kallscheuer N."/>
            <person name="Luecker S."/>
            <person name="Lage O.M."/>
            <person name="Pohl T."/>
            <person name="Merkel B.J."/>
            <person name="Hornburger P."/>
            <person name="Mueller R.-W."/>
            <person name="Bruemmer F."/>
            <person name="Labrenz M."/>
            <person name="Spormann A.M."/>
            <person name="Op den Camp H."/>
            <person name="Overmann J."/>
            <person name="Amann R."/>
            <person name="Jetten M.S.M."/>
            <person name="Mascher T."/>
            <person name="Medema M.H."/>
            <person name="Devos D.P."/>
            <person name="Kaster A.-K."/>
            <person name="Ovreas L."/>
            <person name="Rohde M."/>
            <person name="Galperin M.Y."/>
            <person name="Jogler C."/>
        </authorList>
    </citation>
    <scope>NUCLEOTIDE SEQUENCE [LARGE SCALE GENOMIC DNA]</scope>
    <source>
        <strain evidence="6 7">CA12</strain>
    </source>
</reference>
<dbReference type="Gene3D" id="3.40.50.300">
    <property type="entry name" value="P-loop containing nucleotide triphosphate hydrolases"/>
    <property type="match status" value="1"/>
</dbReference>
<gene>
    <name evidence="6" type="ORF">CA12_19610</name>
</gene>
<dbReference type="CDD" id="cd00009">
    <property type="entry name" value="AAA"/>
    <property type="match status" value="1"/>
</dbReference>
<feature type="compositionally biased region" description="Low complexity" evidence="4">
    <location>
        <begin position="33"/>
        <end position="43"/>
    </location>
</feature>
<dbReference type="InterPro" id="IPR011703">
    <property type="entry name" value="ATPase_AAA-3"/>
</dbReference>
<dbReference type="SUPFAM" id="SSF52540">
    <property type="entry name" value="P-loop containing nucleoside triphosphate hydrolases"/>
    <property type="match status" value="1"/>
</dbReference>
<dbReference type="KEGG" id="acaf:CA12_19610"/>
<organism evidence="6 7">
    <name type="scientific">Alienimonas californiensis</name>
    <dbReference type="NCBI Taxonomy" id="2527989"/>
    <lineage>
        <taxon>Bacteria</taxon>
        <taxon>Pseudomonadati</taxon>
        <taxon>Planctomycetota</taxon>
        <taxon>Planctomycetia</taxon>
        <taxon>Planctomycetales</taxon>
        <taxon>Planctomycetaceae</taxon>
        <taxon>Alienimonas</taxon>
    </lineage>
</organism>
<dbReference type="EMBL" id="CP036265">
    <property type="protein sequence ID" value="QDT15866.1"/>
    <property type="molecule type" value="Genomic_DNA"/>
</dbReference>
<dbReference type="GO" id="GO:0016887">
    <property type="term" value="F:ATP hydrolysis activity"/>
    <property type="evidence" value="ECO:0007669"/>
    <property type="project" value="InterPro"/>
</dbReference>
<dbReference type="Proteomes" id="UP000318741">
    <property type="component" value="Chromosome"/>
</dbReference>
<keyword evidence="2" id="KW-0067">ATP-binding</keyword>
<evidence type="ECO:0000256" key="2">
    <source>
        <dbReference type="ARBA" id="ARBA00022840"/>
    </source>
</evidence>
<dbReference type="FunFam" id="3.40.50.300:FF:000640">
    <property type="entry name" value="MoxR family ATPase"/>
    <property type="match status" value="1"/>
</dbReference>
<protein>
    <submittedName>
        <fullName evidence="6">ATPase family associated with various cellular activities (AAA)</fullName>
    </submittedName>
</protein>
<sequence>MPPAPDSGEPDPGAPDSRAADAHGPVVFSSVGESEPSAATAAPAATASAPATAAPSVAEVGTQFDACVAEISKAVVGQPDLIEGVLIALVAGGHVLIEGPPGLGKTLLVTTLAHVAGCDSGRVQFTPDLMPADVTGHSVYDLQQKAFTFVPGPVFTNLLLADEINRAPAKTQAALLEAMQERQVTVDGDTRRLPDPFLVLATQNPLEQEGTYPLPEAQLDRFLFKLLADYPDREGERAILNLYVNGTDPRDPVGLGVKQVLNAERVRSLRRAAVGVIVEPAVTDYITRLVRKTRSWPGVEVGASPRAGVSLVLAGRAAAACRGRDFVIPDDIKELAPAVLRHRVRPAPDAELEGVTADALVAAILDAVEAPKGRA</sequence>
<feature type="region of interest" description="Disordered" evidence="4">
    <location>
        <begin position="1"/>
        <end position="43"/>
    </location>
</feature>
<name>A0A517P912_9PLAN</name>
<evidence type="ECO:0000256" key="1">
    <source>
        <dbReference type="ARBA" id="ARBA00022741"/>
    </source>
</evidence>
<dbReference type="PANTHER" id="PTHR42759">
    <property type="entry name" value="MOXR FAMILY PROTEIN"/>
    <property type="match status" value="1"/>
</dbReference>
<dbReference type="InterPro" id="IPR027417">
    <property type="entry name" value="P-loop_NTPase"/>
</dbReference>
<keyword evidence="7" id="KW-1185">Reference proteome</keyword>
<dbReference type="Pfam" id="PF07726">
    <property type="entry name" value="AAA_3"/>
    <property type="match status" value="1"/>
</dbReference>
<dbReference type="InterPro" id="IPR041628">
    <property type="entry name" value="ChlI/MoxR_AAA_lid"/>
</dbReference>
<evidence type="ECO:0000313" key="6">
    <source>
        <dbReference type="EMBL" id="QDT15866.1"/>
    </source>
</evidence>
<dbReference type="InterPro" id="IPR003593">
    <property type="entry name" value="AAA+_ATPase"/>
</dbReference>
<accession>A0A517P912</accession>
<dbReference type="PANTHER" id="PTHR42759:SF1">
    <property type="entry name" value="MAGNESIUM-CHELATASE SUBUNIT CHLD"/>
    <property type="match status" value="1"/>
</dbReference>
<comment type="similarity">
    <text evidence="3">Belongs to the MoxR family.</text>
</comment>
<dbReference type="GO" id="GO:0005524">
    <property type="term" value="F:ATP binding"/>
    <property type="evidence" value="ECO:0007669"/>
    <property type="project" value="UniProtKB-KW"/>
</dbReference>
<dbReference type="Gene3D" id="1.10.8.80">
    <property type="entry name" value="Magnesium chelatase subunit I, C-Terminal domain"/>
    <property type="match status" value="1"/>
</dbReference>
<dbReference type="Pfam" id="PF17863">
    <property type="entry name" value="AAA_lid_2"/>
    <property type="match status" value="1"/>
</dbReference>